<keyword evidence="1" id="KW-1133">Transmembrane helix</keyword>
<keyword evidence="1" id="KW-0812">Transmembrane</keyword>
<dbReference type="RefSeq" id="WP_028533353.1">
    <property type="nucleotide sequence ID" value="NZ_JAMDLY010000006.1"/>
</dbReference>
<evidence type="ECO:0000256" key="1">
    <source>
        <dbReference type="SAM" id="Phobius"/>
    </source>
</evidence>
<dbReference type="EMBL" id="JAMDLY010000006">
    <property type="protein sequence ID" value="MCY9528808.1"/>
    <property type="molecule type" value="Genomic_DNA"/>
</dbReference>
<feature type="transmembrane region" description="Helical" evidence="1">
    <location>
        <begin position="7"/>
        <end position="27"/>
    </location>
</feature>
<keyword evidence="3" id="KW-1185">Reference proteome</keyword>
<comment type="caution">
    <text evidence="2">The sequence shown here is derived from an EMBL/GenBank/DDBJ whole genome shotgun (WGS) entry which is preliminary data.</text>
</comment>
<sequence length="274" mass="30862">MRKKSIWVWGSIFLIIIGTTMAVVIWGQQTKQAPSPSATQALQPTSAVELTSIMEKPMGKTPAQKQDEKIKWVDEAFIQALRPTVEKIAGKSVTFSKPYLDGKEIVIPWEDGNCSVELITSTSGIFRFTIPFNNWEKSKKEKAVSALRTVVGDANIEIEQARITRVSNLNELDNKKEIYYVAGQGFNVSWESDEDKSPRVEVIYELEDADQNAVHAAKQALEKEMGKKVELVGRAVRFKDSKNNIWAFASTQEQVVTVYAETYKIEKITNGKRK</sequence>
<dbReference type="Proteomes" id="UP001527090">
    <property type="component" value="Unassembled WGS sequence"/>
</dbReference>
<proteinExistence type="predicted"/>
<accession>A0ABT4E507</accession>
<evidence type="ECO:0000313" key="3">
    <source>
        <dbReference type="Proteomes" id="UP001527090"/>
    </source>
</evidence>
<protein>
    <submittedName>
        <fullName evidence="2">Uncharacterized protein</fullName>
    </submittedName>
</protein>
<organism evidence="2 3">
    <name type="scientific">Paenibacillus alvei</name>
    <name type="common">Bacillus alvei</name>
    <dbReference type="NCBI Taxonomy" id="44250"/>
    <lineage>
        <taxon>Bacteria</taxon>
        <taxon>Bacillati</taxon>
        <taxon>Bacillota</taxon>
        <taxon>Bacilli</taxon>
        <taxon>Bacillales</taxon>
        <taxon>Paenibacillaceae</taxon>
        <taxon>Paenibacillus</taxon>
    </lineage>
</organism>
<gene>
    <name evidence="2" type="ORF">M5X04_05555</name>
</gene>
<name>A0ABT4E507_PAEAL</name>
<evidence type="ECO:0000313" key="2">
    <source>
        <dbReference type="EMBL" id="MCY9528808.1"/>
    </source>
</evidence>
<keyword evidence="1" id="KW-0472">Membrane</keyword>
<reference evidence="2 3" key="1">
    <citation type="submission" date="2022-05" db="EMBL/GenBank/DDBJ databases">
        <title>Genome Sequencing of Bee-Associated Microbes.</title>
        <authorList>
            <person name="Dunlap C."/>
        </authorList>
    </citation>
    <scope>NUCLEOTIDE SEQUENCE [LARGE SCALE GENOMIC DNA]</scope>
    <source>
        <strain evidence="2 3">NRRL NRS-750</strain>
    </source>
</reference>